<organism evidence="7 8">
    <name type="scientific">Companilactobacillus nodensis DSM 19682 = JCM 14932 = NBRC 107160</name>
    <dbReference type="NCBI Taxonomy" id="1423775"/>
    <lineage>
        <taxon>Bacteria</taxon>
        <taxon>Bacillati</taxon>
        <taxon>Bacillota</taxon>
        <taxon>Bacilli</taxon>
        <taxon>Lactobacillales</taxon>
        <taxon>Lactobacillaceae</taxon>
        <taxon>Companilactobacillus</taxon>
    </lineage>
</organism>
<dbReference type="SMART" id="SM01266">
    <property type="entry name" value="Mac"/>
    <property type="match status" value="1"/>
</dbReference>
<evidence type="ECO:0000256" key="5">
    <source>
        <dbReference type="RuleBase" id="RU367021"/>
    </source>
</evidence>
<evidence type="ECO:0000313" key="8">
    <source>
        <dbReference type="Proteomes" id="UP000051248"/>
    </source>
</evidence>
<dbReference type="PATRIC" id="fig|1423775.4.peg.2489"/>
<keyword evidence="8" id="KW-1185">Reference proteome</keyword>
<dbReference type="STRING" id="1423775.FD03_GL002446"/>
<dbReference type="AlphaFoldDB" id="A0A0R1K521"/>
<gene>
    <name evidence="7" type="ORF">FD03_GL002446</name>
</gene>
<comment type="similarity">
    <text evidence="1 5">Belongs to the transferase hexapeptide repeat family.</text>
</comment>
<dbReference type="Gene3D" id="2.160.10.10">
    <property type="entry name" value="Hexapeptide repeat proteins"/>
    <property type="match status" value="1"/>
</dbReference>
<evidence type="ECO:0000313" key="7">
    <source>
        <dbReference type="EMBL" id="KRK78669.1"/>
    </source>
</evidence>
<dbReference type="PANTHER" id="PTHR43017">
    <property type="entry name" value="GALACTOSIDE O-ACETYLTRANSFERASE"/>
    <property type="match status" value="1"/>
</dbReference>
<protein>
    <recommendedName>
        <fullName evidence="5">Acetyltransferase</fullName>
        <ecNumber evidence="5">2.3.1.-</ecNumber>
    </recommendedName>
</protein>
<dbReference type="eggNOG" id="COG0110">
    <property type="taxonomic scope" value="Bacteria"/>
</dbReference>
<dbReference type="FunFam" id="2.160.10.10:FF:000008">
    <property type="entry name" value="Maltose O-acetyltransferase"/>
    <property type="match status" value="1"/>
</dbReference>
<dbReference type="InterPro" id="IPR011004">
    <property type="entry name" value="Trimer_LpxA-like_sf"/>
</dbReference>
<dbReference type="InterPro" id="IPR001451">
    <property type="entry name" value="Hexapep"/>
</dbReference>
<dbReference type="InterPro" id="IPR039369">
    <property type="entry name" value="LacA-like"/>
</dbReference>
<dbReference type="SUPFAM" id="SSF51161">
    <property type="entry name" value="Trimeric LpxA-like enzymes"/>
    <property type="match status" value="1"/>
</dbReference>
<evidence type="ECO:0000256" key="1">
    <source>
        <dbReference type="ARBA" id="ARBA00007274"/>
    </source>
</evidence>
<sequence>MKGKNNMRSQKEKMLAGDLYIASDQELAKDSHRAKSITRLYNQTTEDDGDIRHDLLKKLFGKTGDNIYFEPPFHTDYGIHTTIGEDFYANYDCIFLDIAPITIGKNVMFGPRVGLYTAGHPIDAVIRNEAYEYGKPIVIGDDVWIGGGVIVNPGVTIGSNVVIGSGSVITKDIPDNVIAVGNPCHVLREINENDKKVWELEKQKYFEN</sequence>
<dbReference type="Pfam" id="PF12464">
    <property type="entry name" value="Mac"/>
    <property type="match status" value="1"/>
</dbReference>
<dbReference type="Proteomes" id="UP000051248">
    <property type="component" value="Unassembled WGS sequence"/>
</dbReference>
<evidence type="ECO:0000256" key="2">
    <source>
        <dbReference type="ARBA" id="ARBA00022679"/>
    </source>
</evidence>
<reference evidence="7 8" key="1">
    <citation type="journal article" date="2015" name="Genome Announc.">
        <title>Expanding the biotechnology potential of lactobacilli through comparative genomics of 213 strains and associated genera.</title>
        <authorList>
            <person name="Sun Z."/>
            <person name="Harris H.M."/>
            <person name="McCann A."/>
            <person name="Guo C."/>
            <person name="Argimon S."/>
            <person name="Zhang W."/>
            <person name="Yang X."/>
            <person name="Jeffery I.B."/>
            <person name="Cooney J.C."/>
            <person name="Kagawa T.F."/>
            <person name="Liu W."/>
            <person name="Song Y."/>
            <person name="Salvetti E."/>
            <person name="Wrobel A."/>
            <person name="Rasinkangas P."/>
            <person name="Parkhill J."/>
            <person name="Rea M.C."/>
            <person name="O'Sullivan O."/>
            <person name="Ritari J."/>
            <person name="Douillard F.P."/>
            <person name="Paul Ross R."/>
            <person name="Yang R."/>
            <person name="Briner A.E."/>
            <person name="Felis G.E."/>
            <person name="de Vos W.M."/>
            <person name="Barrangou R."/>
            <person name="Klaenhammer T.R."/>
            <person name="Caufield P.W."/>
            <person name="Cui Y."/>
            <person name="Zhang H."/>
            <person name="O'Toole P.W."/>
        </authorList>
    </citation>
    <scope>NUCLEOTIDE SEQUENCE [LARGE SCALE GENOMIC DNA]</scope>
    <source>
        <strain evidence="7 8">DSM 19682</strain>
    </source>
</reference>
<proteinExistence type="inferred from homology"/>
<dbReference type="GO" id="GO:0008870">
    <property type="term" value="F:galactoside O-acetyltransferase activity"/>
    <property type="evidence" value="ECO:0007669"/>
    <property type="project" value="TreeGrafter"/>
</dbReference>
<feature type="domain" description="Maltose/galactoside acetyltransferase" evidence="6">
    <location>
        <begin position="11"/>
        <end position="65"/>
    </location>
</feature>
<name>A0A0R1K521_9LACO</name>
<dbReference type="EMBL" id="AZDZ01000022">
    <property type="protein sequence ID" value="KRK78669.1"/>
    <property type="molecule type" value="Genomic_DNA"/>
</dbReference>
<evidence type="ECO:0000256" key="3">
    <source>
        <dbReference type="ARBA" id="ARBA00022737"/>
    </source>
</evidence>
<evidence type="ECO:0000256" key="4">
    <source>
        <dbReference type="ARBA" id="ARBA00023315"/>
    </source>
</evidence>
<accession>A0A0R1K521</accession>
<dbReference type="CDD" id="cd03357">
    <property type="entry name" value="LbH_MAT_GAT"/>
    <property type="match status" value="1"/>
</dbReference>
<dbReference type="InterPro" id="IPR018357">
    <property type="entry name" value="Hexapep_transf_CS"/>
</dbReference>
<evidence type="ECO:0000259" key="6">
    <source>
        <dbReference type="SMART" id="SM01266"/>
    </source>
</evidence>
<keyword evidence="4 5" id="KW-0012">Acyltransferase</keyword>
<dbReference type="PROSITE" id="PS00101">
    <property type="entry name" value="HEXAPEP_TRANSFERASES"/>
    <property type="match status" value="1"/>
</dbReference>
<dbReference type="PANTHER" id="PTHR43017:SF1">
    <property type="entry name" value="ACETYLTRANSFERASE YJL218W-RELATED"/>
    <property type="match status" value="1"/>
</dbReference>
<dbReference type="EC" id="2.3.1.-" evidence="5"/>
<dbReference type="Pfam" id="PF00132">
    <property type="entry name" value="Hexapep"/>
    <property type="match status" value="1"/>
</dbReference>
<keyword evidence="3" id="KW-0677">Repeat</keyword>
<keyword evidence="2 5" id="KW-0808">Transferase</keyword>
<comment type="caution">
    <text evidence="7">The sequence shown here is derived from an EMBL/GenBank/DDBJ whole genome shotgun (WGS) entry which is preliminary data.</text>
</comment>
<dbReference type="InterPro" id="IPR024688">
    <property type="entry name" value="Mac_dom"/>
</dbReference>